<organism evidence="4 5">
    <name type="scientific">Haloplasma contractile SSD-17B</name>
    <dbReference type="NCBI Taxonomy" id="1033810"/>
    <lineage>
        <taxon>Bacteria</taxon>
        <taxon>Bacillati</taxon>
        <taxon>Mycoplasmatota</taxon>
        <taxon>Mollicutes</taxon>
        <taxon>Haloplasmatales</taxon>
        <taxon>Haloplasmataceae</taxon>
        <taxon>Haloplasma</taxon>
    </lineage>
</organism>
<reference evidence="4 5" key="2">
    <citation type="journal article" date="2013" name="PLoS ONE">
        <title>INDIGO - INtegrated Data Warehouse of MIcrobial GenOmes with Examples from the Red Sea Extremophiles.</title>
        <authorList>
            <person name="Alam I."/>
            <person name="Antunes A."/>
            <person name="Kamau A.A."/>
            <person name="Ba Alawi W."/>
            <person name="Kalkatawi M."/>
            <person name="Stingl U."/>
            <person name="Bajic V.B."/>
        </authorList>
    </citation>
    <scope>NUCLEOTIDE SEQUENCE [LARGE SCALE GENOMIC DNA]</scope>
    <source>
        <strain evidence="4 5">SSD-17B</strain>
    </source>
</reference>
<gene>
    <name evidence="4" type="ORF">HLPCO_000570</name>
    <name evidence="3" type="ORF">HLPCO_003050</name>
</gene>
<dbReference type="InParanoid" id="U2EE32"/>
<dbReference type="AlphaFoldDB" id="U2EE32"/>
<reference evidence="4 5" key="1">
    <citation type="journal article" date="2011" name="J. Bacteriol.">
        <title>Genome sequence of Haloplasma contractile, an unusual contractile bacterium from a deep-sea anoxic brine lake.</title>
        <authorList>
            <person name="Antunes A."/>
            <person name="Alam I."/>
            <person name="El Dorry H."/>
            <person name="Siam R."/>
            <person name="Robertson A."/>
            <person name="Bajic V.B."/>
            <person name="Stingl U."/>
        </authorList>
    </citation>
    <scope>NUCLEOTIDE SEQUENCE [LARGE SCALE GENOMIC DNA]</scope>
    <source>
        <strain evidence="4 5">SSD-17B</strain>
    </source>
</reference>
<evidence type="ECO:0000313" key="4">
    <source>
        <dbReference type="EMBL" id="ERJ12971.1"/>
    </source>
</evidence>
<dbReference type="STRING" id="1033810.HLPCO_000570"/>
<evidence type="ECO:0000313" key="5">
    <source>
        <dbReference type="Proteomes" id="UP000005707"/>
    </source>
</evidence>
<feature type="transmembrane region" description="Helical" evidence="2">
    <location>
        <begin position="145"/>
        <end position="165"/>
    </location>
</feature>
<dbReference type="EMBL" id="AFNU02000021">
    <property type="protein sequence ID" value="ERJ10963.1"/>
    <property type="molecule type" value="Genomic_DNA"/>
</dbReference>
<protein>
    <submittedName>
        <fullName evidence="4">Uncharacterized protein</fullName>
    </submittedName>
</protein>
<sequence length="223" mass="25381">MNRDEEQNTNEVCKESENDTESSQEHDLIENNDKKYTEKELEHQIAGAVNDALNSEFLSMLKNDEAFKEELLKDSLIPITSFKKISFIKSILLCILVYSGILAIYSVTTGQLTFNPKGAILLLGVLLALVDKTIRPLVLKLEKSLFFKTSGFLLIMVYSIVIYYVSIHLNKAYNIQIIFNSFYELFFIITILLLAISLVDYVVLRTVSNTLNQKLLLGSEDHD</sequence>
<keyword evidence="5" id="KW-1185">Reference proteome</keyword>
<keyword evidence="2" id="KW-0472">Membrane</keyword>
<dbReference type="Proteomes" id="UP000005707">
    <property type="component" value="Unassembled WGS sequence"/>
</dbReference>
<accession>U2EE32</accession>
<feature type="region of interest" description="Disordered" evidence="1">
    <location>
        <begin position="1"/>
        <end position="31"/>
    </location>
</feature>
<dbReference type="RefSeq" id="WP_008827018.1">
    <property type="nucleotide sequence ID" value="NZ_AFNU02000002.1"/>
</dbReference>
<feature type="transmembrane region" description="Helical" evidence="2">
    <location>
        <begin position="87"/>
        <end position="107"/>
    </location>
</feature>
<proteinExistence type="predicted"/>
<name>U2EE32_9MOLU</name>
<dbReference type="EMBL" id="AFNU02000002">
    <property type="protein sequence ID" value="ERJ12971.1"/>
    <property type="molecule type" value="Genomic_DNA"/>
</dbReference>
<evidence type="ECO:0000256" key="2">
    <source>
        <dbReference type="SAM" id="Phobius"/>
    </source>
</evidence>
<keyword evidence="2" id="KW-1133">Transmembrane helix</keyword>
<feature type="transmembrane region" description="Helical" evidence="2">
    <location>
        <begin position="119"/>
        <end position="138"/>
    </location>
</feature>
<comment type="caution">
    <text evidence="4">The sequence shown here is derived from an EMBL/GenBank/DDBJ whole genome shotgun (WGS) entry which is preliminary data.</text>
</comment>
<evidence type="ECO:0000313" key="3">
    <source>
        <dbReference type="EMBL" id="ERJ10963.1"/>
    </source>
</evidence>
<evidence type="ECO:0000256" key="1">
    <source>
        <dbReference type="SAM" id="MobiDB-lite"/>
    </source>
</evidence>
<keyword evidence="2" id="KW-0812">Transmembrane</keyword>
<feature type="transmembrane region" description="Helical" evidence="2">
    <location>
        <begin position="185"/>
        <end position="204"/>
    </location>
</feature>